<comment type="caution">
    <text evidence="2">The sequence shown here is derived from an EMBL/GenBank/DDBJ whole genome shotgun (WGS) entry which is preliminary data.</text>
</comment>
<dbReference type="Proteomes" id="UP000049495">
    <property type="component" value="Unassembled WGS sequence"/>
</dbReference>
<sequence length="75" mass="8326">MENDYYIFVIVGVGSLPDLVVVNLETNKPFLGKGGAFESLECIATTDVLKLDVGWFVYLHLIFITKSLVVMISDN</sequence>
<accession>A0A822MSA6</accession>
<proteinExistence type="predicted"/>
<keyword evidence="1" id="KW-1133">Transmembrane helix</keyword>
<name>A0A822MSA6_9VIBR</name>
<protein>
    <submittedName>
        <fullName evidence="2">Uncharacterized protein</fullName>
    </submittedName>
</protein>
<keyword evidence="1" id="KW-0812">Transmembrane</keyword>
<dbReference type="AlphaFoldDB" id="A0A822MSA6"/>
<evidence type="ECO:0000313" key="3">
    <source>
        <dbReference type="Proteomes" id="UP000049495"/>
    </source>
</evidence>
<feature type="transmembrane region" description="Helical" evidence="1">
    <location>
        <begin position="55"/>
        <end position="73"/>
    </location>
</feature>
<dbReference type="EMBL" id="CCJV01000076">
    <property type="protein sequence ID" value="CDT21787.1"/>
    <property type="molecule type" value="Genomic_DNA"/>
</dbReference>
<evidence type="ECO:0000256" key="1">
    <source>
        <dbReference type="SAM" id="Phobius"/>
    </source>
</evidence>
<gene>
    <name evidence="2" type="ORF">VCR5J5_180090</name>
</gene>
<evidence type="ECO:0000313" key="2">
    <source>
        <dbReference type="EMBL" id="CDT21787.1"/>
    </source>
</evidence>
<keyword evidence="1" id="KW-0472">Membrane</keyword>
<dbReference type="RefSeq" id="WP_055319130.1">
    <property type="nucleotide sequence ID" value="NZ_JAFNDJ010000002.1"/>
</dbReference>
<organism evidence="2 3">
    <name type="scientific">Vibrio crassostreae</name>
    <dbReference type="NCBI Taxonomy" id="246167"/>
    <lineage>
        <taxon>Bacteria</taxon>
        <taxon>Pseudomonadati</taxon>
        <taxon>Pseudomonadota</taxon>
        <taxon>Gammaproteobacteria</taxon>
        <taxon>Vibrionales</taxon>
        <taxon>Vibrionaceae</taxon>
        <taxon>Vibrio</taxon>
    </lineage>
</organism>
<reference evidence="3" key="1">
    <citation type="submission" date="2014-06" db="EMBL/GenBank/DDBJ databases">
        <authorList>
            <person name="Le Roux Frederique"/>
        </authorList>
    </citation>
    <scope>NUCLEOTIDE SEQUENCE [LARGE SCALE GENOMIC DNA]</scope>
    <source>
        <strain evidence="3">J5-5</strain>
    </source>
</reference>